<organism evidence="3 4">
    <name type="scientific">Baekduia soli</name>
    <dbReference type="NCBI Taxonomy" id="496014"/>
    <lineage>
        <taxon>Bacteria</taxon>
        <taxon>Bacillati</taxon>
        <taxon>Actinomycetota</taxon>
        <taxon>Thermoleophilia</taxon>
        <taxon>Solirubrobacterales</taxon>
        <taxon>Baekduiaceae</taxon>
        <taxon>Baekduia</taxon>
    </lineage>
</organism>
<evidence type="ECO:0000256" key="1">
    <source>
        <dbReference type="ARBA" id="ARBA00005953"/>
    </source>
</evidence>
<evidence type="ECO:0000313" key="4">
    <source>
        <dbReference type="Proteomes" id="UP000321805"/>
    </source>
</evidence>
<keyword evidence="4" id="KW-1185">Reference proteome</keyword>
<dbReference type="AlphaFoldDB" id="A0A5B8U743"/>
<dbReference type="Gene3D" id="3.10.129.10">
    <property type="entry name" value="Hotdog Thioesterase"/>
    <property type="match status" value="1"/>
</dbReference>
<dbReference type="OrthoDB" id="9799036at2"/>
<evidence type="ECO:0000256" key="2">
    <source>
        <dbReference type="ARBA" id="ARBA00022801"/>
    </source>
</evidence>
<accession>A0A5B8U743</accession>
<dbReference type="SUPFAM" id="SSF54637">
    <property type="entry name" value="Thioesterase/thiol ester dehydrase-isomerase"/>
    <property type="match status" value="1"/>
</dbReference>
<keyword evidence="2" id="KW-0378">Hydrolase</keyword>
<protein>
    <submittedName>
        <fullName evidence="3">Acyl-CoA thioesterase</fullName>
    </submittedName>
</protein>
<dbReference type="KEGG" id="bsol:FSW04_13500"/>
<sequence>MTRPADYPHHLPIPTRWADNDVYGHVNNVEYYAFFDTVINAYLIHEGGLDILQGDAIGLCAESHCAFREALTFPEVVDAGLRVGKLGTSSVRYEIGLFREGAAQAAATGWFVHVFVDRETRRPVPIPPAIRAALEPLQAGAGAGVQAEAQA</sequence>
<dbReference type="CDD" id="cd00586">
    <property type="entry name" value="4HBT"/>
    <property type="match status" value="1"/>
</dbReference>
<dbReference type="GO" id="GO:0047617">
    <property type="term" value="F:fatty acyl-CoA hydrolase activity"/>
    <property type="evidence" value="ECO:0007669"/>
    <property type="project" value="TreeGrafter"/>
</dbReference>
<dbReference type="InterPro" id="IPR050563">
    <property type="entry name" value="4-hydroxybenzoyl-CoA_TE"/>
</dbReference>
<comment type="similarity">
    <text evidence="1">Belongs to the 4-hydroxybenzoyl-CoA thioesterase family.</text>
</comment>
<dbReference type="InterPro" id="IPR029069">
    <property type="entry name" value="HotDog_dom_sf"/>
</dbReference>
<dbReference type="EMBL" id="CP042430">
    <property type="protein sequence ID" value="QEC48482.1"/>
    <property type="molecule type" value="Genomic_DNA"/>
</dbReference>
<dbReference type="PANTHER" id="PTHR31793">
    <property type="entry name" value="4-HYDROXYBENZOYL-COA THIOESTERASE FAMILY MEMBER"/>
    <property type="match status" value="1"/>
</dbReference>
<dbReference type="Proteomes" id="UP000321805">
    <property type="component" value="Chromosome"/>
</dbReference>
<name>A0A5B8U743_9ACTN</name>
<dbReference type="PANTHER" id="PTHR31793:SF27">
    <property type="entry name" value="NOVEL THIOESTERASE SUPERFAMILY DOMAIN AND SAPOSIN A-TYPE DOMAIN CONTAINING PROTEIN (0610012H03RIK)"/>
    <property type="match status" value="1"/>
</dbReference>
<dbReference type="RefSeq" id="WP_146920063.1">
    <property type="nucleotide sequence ID" value="NZ_CP042430.1"/>
</dbReference>
<dbReference type="Pfam" id="PF13279">
    <property type="entry name" value="4HBT_2"/>
    <property type="match status" value="1"/>
</dbReference>
<evidence type="ECO:0000313" key="3">
    <source>
        <dbReference type="EMBL" id="QEC48482.1"/>
    </source>
</evidence>
<reference evidence="3 4" key="1">
    <citation type="journal article" date="2018" name="J. Microbiol.">
        <title>Baekduia soli gen. nov., sp. nov., a novel bacterium isolated from the soil of Baekdu Mountain and proposal of a novel family name, Baekduiaceae fam. nov.</title>
        <authorList>
            <person name="An D.S."/>
            <person name="Siddiqi M.Z."/>
            <person name="Kim K.H."/>
            <person name="Yu H.S."/>
            <person name="Im W.T."/>
        </authorList>
    </citation>
    <scope>NUCLEOTIDE SEQUENCE [LARGE SCALE GENOMIC DNA]</scope>
    <source>
        <strain evidence="3 4">BR7-21</strain>
    </source>
</reference>
<proteinExistence type="inferred from homology"/>
<gene>
    <name evidence="3" type="ORF">FSW04_13500</name>
</gene>